<reference evidence="2 3" key="1">
    <citation type="journal article" date="2020" name="Nature">
        <title>Six reference-quality genomes reveal evolution of bat adaptations.</title>
        <authorList>
            <person name="Jebb D."/>
            <person name="Huang Z."/>
            <person name="Pippel M."/>
            <person name="Hughes G.M."/>
            <person name="Lavrichenko K."/>
            <person name="Devanna P."/>
            <person name="Winkler S."/>
            <person name="Jermiin L.S."/>
            <person name="Skirmuntt E.C."/>
            <person name="Katzourakis A."/>
            <person name="Burkitt-Gray L."/>
            <person name="Ray D.A."/>
            <person name="Sullivan K.A.M."/>
            <person name="Roscito J.G."/>
            <person name="Kirilenko B.M."/>
            <person name="Davalos L.M."/>
            <person name="Corthals A.P."/>
            <person name="Power M.L."/>
            <person name="Jones G."/>
            <person name="Ransome R.D."/>
            <person name="Dechmann D.K.N."/>
            <person name="Locatelli A.G."/>
            <person name="Puechmaille S.J."/>
            <person name="Fedrigo O."/>
            <person name="Jarvis E.D."/>
            <person name="Hiller M."/>
            <person name="Vernes S.C."/>
            <person name="Myers E.W."/>
            <person name="Teeling E.C."/>
        </authorList>
    </citation>
    <scope>NUCLEOTIDE SEQUENCE [LARGE SCALE GENOMIC DNA]</scope>
    <source>
        <strain evidence="2">MMyoMyo1</strain>
        <tissue evidence="2">Flight muscle</tissue>
    </source>
</reference>
<proteinExistence type="predicted"/>
<feature type="region of interest" description="Disordered" evidence="1">
    <location>
        <begin position="1"/>
        <end position="47"/>
    </location>
</feature>
<dbReference type="EMBL" id="JABWUV010000019">
    <property type="protein sequence ID" value="KAF6285954.1"/>
    <property type="molecule type" value="Genomic_DNA"/>
</dbReference>
<gene>
    <name evidence="2" type="ORF">mMyoMyo1_009511</name>
</gene>
<dbReference type="AlphaFoldDB" id="A0A7J7SCA4"/>
<evidence type="ECO:0000256" key="1">
    <source>
        <dbReference type="SAM" id="MobiDB-lite"/>
    </source>
</evidence>
<dbReference type="Proteomes" id="UP000527355">
    <property type="component" value="Unassembled WGS sequence"/>
</dbReference>
<protein>
    <submittedName>
        <fullName evidence="2">Uncharacterized protein</fullName>
    </submittedName>
</protein>
<comment type="caution">
    <text evidence="2">The sequence shown here is derived from an EMBL/GenBank/DDBJ whole genome shotgun (WGS) entry which is preliminary data.</text>
</comment>
<keyword evidence="3" id="KW-1185">Reference proteome</keyword>
<organism evidence="2 3">
    <name type="scientific">Myotis myotis</name>
    <name type="common">Greater mouse-eared bat</name>
    <name type="synonym">Vespertilio myotis</name>
    <dbReference type="NCBI Taxonomy" id="51298"/>
    <lineage>
        <taxon>Eukaryota</taxon>
        <taxon>Metazoa</taxon>
        <taxon>Chordata</taxon>
        <taxon>Craniata</taxon>
        <taxon>Vertebrata</taxon>
        <taxon>Euteleostomi</taxon>
        <taxon>Mammalia</taxon>
        <taxon>Eutheria</taxon>
        <taxon>Laurasiatheria</taxon>
        <taxon>Chiroptera</taxon>
        <taxon>Yangochiroptera</taxon>
        <taxon>Vespertilionidae</taxon>
        <taxon>Myotis</taxon>
    </lineage>
</organism>
<sequence length="264" mass="28094">MANKRDPHTPPWAPFPSVPRSAGRTAALNSPPPPSGEASHRRPGPSWPGRWELSAKVAHASSSFRLRGHSRWSWFLNLFRHVSGSLGSLGLLARRPGTWPQCPGCWPGLWASEQTAQESEHLFSLPSPPHPIPPHSTPASSYSSFMARLKQPLPRAFLGLFIGAGPSPIPSAPQSSITLPWPCLVTLPGRAGTSSAHCGVPAGGHRAGLLNDKWHFLALPRPAQQPPLPLSHLHRVGAEPLLPAAPSGRHGLSGLTVVASFPGL</sequence>
<accession>A0A7J7SCA4</accession>
<evidence type="ECO:0000313" key="2">
    <source>
        <dbReference type="EMBL" id="KAF6285954.1"/>
    </source>
</evidence>
<evidence type="ECO:0000313" key="3">
    <source>
        <dbReference type="Proteomes" id="UP000527355"/>
    </source>
</evidence>
<name>A0A7J7SCA4_MYOMY</name>